<dbReference type="Proteomes" id="UP000242164">
    <property type="component" value="Unassembled WGS sequence"/>
</dbReference>
<keyword evidence="1" id="KW-1133">Transmembrane helix</keyword>
<evidence type="ECO:0000259" key="2">
    <source>
        <dbReference type="Pfam" id="PF14501"/>
    </source>
</evidence>
<keyword evidence="1" id="KW-0472">Membrane</keyword>
<proteinExistence type="predicted"/>
<feature type="transmembrane region" description="Helical" evidence="1">
    <location>
        <begin position="181"/>
        <end position="200"/>
    </location>
</feature>
<dbReference type="Gene3D" id="3.30.565.10">
    <property type="entry name" value="Histidine kinase-like ATPase, C-terminal domain"/>
    <property type="match status" value="1"/>
</dbReference>
<comment type="caution">
    <text evidence="3">The sequence shown here is derived from an EMBL/GenBank/DDBJ whole genome shotgun (WGS) entry which is preliminary data.</text>
</comment>
<keyword evidence="1" id="KW-0812">Transmembrane</keyword>
<feature type="transmembrane region" description="Helical" evidence="1">
    <location>
        <begin position="145"/>
        <end position="169"/>
    </location>
</feature>
<evidence type="ECO:0000313" key="3">
    <source>
        <dbReference type="EMBL" id="SCL89726.1"/>
    </source>
</evidence>
<feature type="transmembrane region" description="Helical" evidence="1">
    <location>
        <begin position="32"/>
        <end position="64"/>
    </location>
</feature>
<keyword evidence="3" id="KW-0418">Kinase</keyword>
<dbReference type="AlphaFoldDB" id="A0AAX2CFT9"/>
<dbReference type="InterPro" id="IPR032834">
    <property type="entry name" value="NatK-like_C"/>
</dbReference>
<evidence type="ECO:0000256" key="1">
    <source>
        <dbReference type="SAM" id="Phobius"/>
    </source>
</evidence>
<dbReference type="PANTHER" id="PTHR40448:SF1">
    <property type="entry name" value="TWO-COMPONENT SENSOR HISTIDINE KINASE"/>
    <property type="match status" value="1"/>
</dbReference>
<dbReference type="InterPro" id="IPR036890">
    <property type="entry name" value="HATPase_C_sf"/>
</dbReference>
<organism evidence="3 4">
    <name type="scientific">Bacillus cytotoxicus</name>
    <dbReference type="NCBI Taxonomy" id="580165"/>
    <lineage>
        <taxon>Bacteria</taxon>
        <taxon>Bacillati</taxon>
        <taxon>Bacillota</taxon>
        <taxon>Bacilli</taxon>
        <taxon>Bacillales</taxon>
        <taxon>Bacillaceae</taxon>
        <taxon>Bacillus</taxon>
        <taxon>Bacillus cereus group</taxon>
    </lineage>
</organism>
<dbReference type="SUPFAM" id="SSF55874">
    <property type="entry name" value="ATPase domain of HSP90 chaperone/DNA topoisomerase II/histidine kinase"/>
    <property type="match status" value="1"/>
</dbReference>
<evidence type="ECO:0000313" key="4">
    <source>
        <dbReference type="Proteomes" id="UP000242164"/>
    </source>
</evidence>
<keyword evidence="3" id="KW-0808">Transferase</keyword>
<gene>
    <name evidence="3" type="ORF">BCB44BAC_01593</name>
</gene>
<dbReference type="GO" id="GO:0016301">
    <property type="term" value="F:kinase activity"/>
    <property type="evidence" value="ECO:0007669"/>
    <property type="project" value="UniProtKB-KW"/>
</dbReference>
<feature type="transmembrane region" description="Helical" evidence="1">
    <location>
        <begin position="112"/>
        <end position="133"/>
    </location>
</feature>
<accession>A0AAX2CFT9</accession>
<protein>
    <submittedName>
        <fullName evidence="3">Sensor histidine kinase-, DNA gyrase B-, and HSP90-like ATPase family protein</fullName>
    </submittedName>
</protein>
<dbReference type="RefSeq" id="WP_087098421.1">
    <property type="nucleotide sequence ID" value="NZ_CP066179.1"/>
</dbReference>
<dbReference type="EMBL" id="FMIK01000022">
    <property type="protein sequence ID" value="SCL89726.1"/>
    <property type="molecule type" value="Genomic_DNA"/>
</dbReference>
<dbReference type="Pfam" id="PF14501">
    <property type="entry name" value="HATPase_c_5"/>
    <property type="match status" value="1"/>
</dbReference>
<dbReference type="PANTHER" id="PTHR40448">
    <property type="entry name" value="TWO-COMPONENT SENSOR HISTIDINE KINASE"/>
    <property type="match status" value="1"/>
</dbReference>
<feature type="domain" description="Sensor histidine kinase NatK-like C-terminal" evidence="2">
    <location>
        <begin position="329"/>
        <end position="427"/>
    </location>
</feature>
<dbReference type="GO" id="GO:0042802">
    <property type="term" value="F:identical protein binding"/>
    <property type="evidence" value="ECO:0007669"/>
    <property type="project" value="TreeGrafter"/>
</dbReference>
<sequence>MVTMLVVFLQYTCVIMNSKIITEIYCMSMKELFLTITCGLLVGISYLVLNIYASILMVISVFLIQYYFKRNIVETAIVASYAIIIFILSDHLATTIESFYTIINFDISQYTILIHIAMTYVIAILICKLVLYIKKYFKQKNPNDSKVGIFVGIMGVLTVFAYYTCIYLGNHLGNSIELIKLNFVFFILYLLISLTIFYVYSESLKKTYDAQQKVMEYENMQHYTNEIEKQYTEMRKFRHDYQNILSSLDSFIDEDDYDGLKTYYIEKIRTASEHINSNNFKLENLRRIKVKEIKSVLSAKLIKAQELNIDATFEANEDIDHIPVDSVILVRAIGILMDNAIDELKYLGYGNLWVGMIKDKSSLMVIIQNTCREDVPRVHKLKEQGFSTKGENRGLGLSNLSELIQQCPNVVSETIIKNRNFVQKLVITLEG</sequence>
<name>A0AAX2CFT9_9BACI</name>
<reference evidence="3 4" key="1">
    <citation type="submission" date="2016-08" db="EMBL/GenBank/DDBJ databases">
        <authorList>
            <person name="Loux V."/>
            <person name="Rue O."/>
        </authorList>
    </citation>
    <scope>NUCLEOTIDE SEQUENCE [LARGE SCALE GENOMIC DNA]</scope>
    <source>
        <strain evidence="3 4">AFSSA_08CEB44bac</strain>
    </source>
</reference>
<feature type="transmembrane region" description="Helical" evidence="1">
    <location>
        <begin position="76"/>
        <end position="100"/>
    </location>
</feature>